<dbReference type="Proteomes" id="UP000266673">
    <property type="component" value="Unassembled WGS sequence"/>
</dbReference>
<keyword evidence="2" id="KW-1185">Reference proteome</keyword>
<gene>
    <name evidence="1" type="ORF">C2G38_2198781</name>
</gene>
<accession>A0A397UZS7</accession>
<evidence type="ECO:0000313" key="2">
    <source>
        <dbReference type="Proteomes" id="UP000266673"/>
    </source>
</evidence>
<evidence type="ECO:0000313" key="1">
    <source>
        <dbReference type="EMBL" id="RIB13103.1"/>
    </source>
</evidence>
<name>A0A397UZS7_9GLOM</name>
<dbReference type="AlphaFoldDB" id="A0A397UZS7"/>
<dbReference type="EMBL" id="QKWP01000957">
    <property type="protein sequence ID" value="RIB13103.1"/>
    <property type="molecule type" value="Genomic_DNA"/>
</dbReference>
<comment type="caution">
    <text evidence="1">The sequence shown here is derived from an EMBL/GenBank/DDBJ whole genome shotgun (WGS) entry which is preliminary data.</text>
</comment>
<reference evidence="1 2" key="1">
    <citation type="submission" date="2018-06" db="EMBL/GenBank/DDBJ databases">
        <title>Comparative genomics reveals the genomic features of Rhizophagus irregularis, R. cerebriforme, R. diaphanum and Gigaspora rosea, and their symbiotic lifestyle signature.</title>
        <authorList>
            <person name="Morin E."/>
            <person name="San Clemente H."/>
            <person name="Chen E.C.H."/>
            <person name="De La Providencia I."/>
            <person name="Hainaut M."/>
            <person name="Kuo A."/>
            <person name="Kohler A."/>
            <person name="Murat C."/>
            <person name="Tang N."/>
            <person name="Roy S."/>
            <person name="Loubradou J."/>
            <person name="Henrissat B."/>
            <person name="Grigoriev I.V."/>
            <person name="Corradi N."/>
            <person name="Roux C."/>
            <person name="Martin F.M."/>
        </authorList>
    </citation>
    <scope>NUCLEOTIDE SEQUENCE [LARGE SCALE GENOMIC DNA]</scope>
    <source>
        <strain evidence="1 2">DAOM 194757</strain>
    </source>
</reference>
<protein>
    <submittedName>
        <fullName evidence="1">Uncharacterized protein</fullName>
    </submittedName>
</protein>
<sequence>MGKLASKFPQEKKSWTSFFTKLTRGRTTFSTYSPKINISTKNNNALMFDIQKLNKISTNDIVSTLYGKMGKDFIGAKLHFVRGTRTYLEIIFVDDHRIRKYTKKEINIFQQTFFGYISSRSNQELLLVRLRRVPITDKEVITEEIKGVFENVGNIKAIKPLLYEGTPIQLDQWVIIFDITKFKELKHKQVTRERALENAQKNVKERVENPYINSSQELATQETIVVDQDVNMESETTPSGSEEAQLNLHIEEAVIYLFSKEFARNRYKHGIGVEKDEHKAFVYFKNLQRWDLFI</sequence>
<organism evidence="1 2">
    <name type="scientific">Gigaspora rosea</name>
    <dbReference type="NCBI Taxonomy" id="44941"/>
    <lineage>
        <taxon>Eukaryota</taxon>
        <taxon>Fungi</taxon>
        <taxon>Fungi incertae sedis</taxon>
        <taxon>Mucoromycota</taxon>
        <taxon>Glomeromycotina</taxon>
        <taxon>Glomeromycetes</taxon>
        <taxon>Diversisporales</taxon>
        <taxon>Gigasporaceae</taxon>
        <taxon>Gigaspora</taxon>
    </lineage>
</organism>
<dbReference type="OrthoDB" id="2448909at2759"/>
<proteinExistence type="predicted"/>